<evidence type="ECO:0000313" key="3">
    <source>
        <dbReference type="Proteomes" id="UP001333110"/>
    </source>
</evidence>
<keyword evidence="3" id="KW-1185">Reference proteome</keyword>
<dbReference type="PANTHER" id="PTHR45080">
    <property type="entry name" value="CONTACTIN 5"/>
    <property type="match status" value="1"/>
</dbReference>
<dbReference type="InterPro" id="IPR003599">
    <property type="entry name" value="Ig_sub"/>
</dbReference>
<protein>
    <recommendedName>
        <fullName evidence="1">Ig-like domain-containing protein</fullName>
    </recommendedName>
</protein>
<dbReference type="Gene3D" id="2.60.40.10">
    <property type="entry name" value="Immunoglobulins"/>
    <property type="match status" value="1"/>
</dbReference>
<dbReference type="GO" id="GO:0043025">
    <property type="term" value="C:neuronal cell body"/>
    <property type="evidence" value="ECO:0007669"/>
    <property type="project" value="TreeGrafter"/>
</dbReference>
<dbReference type="InterPro" id="IPR003598">
    <property type="entry name" value="Ig_sub2"/>
</dbReference>
<dbReference type="Proteomes" id="UP001333110">
    <property type="component" value="Unassembled WGS sequence"/>
</dbReference>
<dbReference type="PROSITE" id="PS50835">
    <property type="entry name" value="IG_LIKE"/>
    <property type="match status" value="1"/>
</dbReference>
<evidence type="ECO:0000313" key="2">
    <source>
        <dbReference type="EMBL" id="KAK4822075.1"/>
    </source>
</evidence>
<dbReference type="InterPro" id="IPR013783">
    <property type="entry name" value="Ig-like_fold"/>
</dbReference>
<dbReference type="FunFam" id="2.60.40.10:FF:000262">
    <property type="entry name" value="MAM domain containing glycosylphosphatidylinositol anchor 1"/>
    <property type="match status" value="1"/>
</dbReference>
<feature type="domain" description="Ig-like" evidence="1">
    <location>
        <begin position="229"/>
        <end position="315"/>
    </location>
</feature>
<comment type="caution">
    <text evidence="2">The sequence shown here is derived from an EMBL/GenBank/DDBJ whole genome shotgun (WGS) entry which is preliminary data.</text>
</comment>
<evidence type="ECO:0000259" key="1">
    <source>
        <dbReference type="PROSITE" id="PS50835"/>
    </source>
</evidence>
<dbReference type="GO" id="GO:0030424">
    <property type="term" value="C:axon"/>
    <property type="evidence" value="ECO:0007669"/>
    <property type="project" value="TreeGrafter"/>
</dbReference>
<dbReference type="GO" id="GO:0007156">
    <property type="term" value="P:homophilic cell adhesion via plasma membrane adhesion molecules"/>
    <property type="evidence" value="ECO:0007669"/>
    <property type="project" value="TreeGrafter"/>
</dbReference>
<accession>A0AAN7NA84</accession>
<dbReference type="GO" id="GO:0008046">
    <property type="term" value="F:axon guidance receptor activity"/>
    <property type="evidence" value="ECO:0007669"/>
    <property type="project" value="TreeGrafter"/>
</dbReference>
<dbReference type="SMART" id="SM00409">
    <property type="entry name" value="IG"/>
    <property type="match status" value="1"/>
</dbReference>
<dbReference type="InterPro" id="IPR007110">
    <property type="entry name" value="Ig-like_dom"/>
</dbReference>
<dbReference type="PANTHER" id="PTHR45080:SF35">
    <property type="entry name" value="MAM DOMAIN-CONTAINING GLYCOSYLPHOSPHATIDYLINOSITOL ANCHOR 2"/>
    <property type="match status" value="1"/>
</dbReference>
<name>A0AAN7NA84_MYCAM</name>
<dbReference type="EMBL" id="JAUNZN010000004">
    <property type="protein sequence ID" value="KAK4822075.1"/>
    <property type="molecule type" value="Genomic_DNA"/>
</dbReference>
<dbReference type="Pfam" id="PF13927">
    <property type="entry name" value="Ig_3"/>
    <property type="match status" value="1"/>
</dbReference>
<proteinExistence type="predicted"/>
<dbReference type="GO" id="GO:0050808">
    <property type="term" value="P:synapse organization"/>
    <property type="evidence" value="ECO:0007669"/>
    <property type="project" value="TreeGrafter"/>
</dbReference>
<dbReference type="GO" id="GO:0005886">
    <property type="term" value="C:plasma membrane"/>
    <property type="evidence" value="ECO:0007669"/>
    <property type="project" value="TreeGrafter"/>
</dbReference>
<dbReference type="SMART" id="SM00408">
    <property type="entry name" value="IGc2"/>
    <property type="match status" value="1"/>
</dbReference>
<dbReference type="SUPFAM" id="SSF48726">
    <property type="entry name" value="Immunoglobulin"/>
    <property type="match status" value="1"/>
</dbReference>
<gene>
    <name evidence="2" type="ORF">QYF61_009336</name>
</gene>
<organism evidence="2 3">
    <name type="scientific">Mycteria americana</name>
    <name type="common">Wood stork</name>
    <dbReference type="NCBI Taxonomy" id="33587"/>
    <lineage>
        <taxon>Eukaryota</taxon>
        <taxon>Metazoa</taxon>
        <taxon>Chordata</taxon>
        <taxon>Craniata</taxon>
        <taxon>Vertebrata</taxon>
        <taxon>Euteleostomi</taxon>
        <taxon>Archelosauria</taxon>
        <taxon>Archosauria</taxon>
        <taxon>Dinosauria</taxon>
        <taxon>Saurischia</taxon>
        <taxon>Theropoda</taxon>
        <taxon>Coelurosauria</taxon>
        <taxon>Aves</taxon>
        <taxon>Neognathae</taxon>
        <taxon>Neoaves</taxon>
        <taxon>Aequornithes</taxon>
        <taxon>Ciconiiformes</taxon>
        <taxon>Ciconiidae</taxon>
        <taxon>Mycteria</taxon>
    </lineage>
</organism>
<reference evidence="2 3" key="1">
    <citation type="journal article" date="2023" name="J. Hered.">
        <title>Chromosome-level genome of the wood stork (Mycteria americana) provides insight into avian chromosome evolution.</title>
        <authorList>
            <person name="Flamio R. Jr."/>
            <person name="Ramstad K.M."/>
        </authorList>
    </citation>
    <scope>NUCLEOTIDE SEQUENCE [LARGE SCALE GENOMIC DNA]</scope>
    <source>
        <strain evidence="2">JAX WOST 10</strain>
    </source>
</reference>
<dbReference type="AlphaFoldDB" id="A0AAN7NA84"/>
<sequence length="424" mass="46160">MPRPAPGGEQPPHVPVHVRANWLESSFAERELGCPADKLKMSQQCAHAKKANSKLGCTSRTAASRSRAVILPLCSVLCIGLLCPVWGSLEQARHEWTGARPVEATKMVAYSNWVVAAGTRGARAPQPEAEARRLMGVFSNLRVIDHWARLPKEVVESPSSEIFRRHLDTALSNLQTIDEKKGPTFLLVQGDVVPREMTLPDSTDPTQTLQIHLSWQPSPKEFIGEAASPSIKLLVDDPIVVNPGEAITLVCVTTGGEPAPSLMWVRSAGILPEKTVLNGGTLTIPAITSEDAGTYSCIANNNVGNPAKKSTNIIVRVMGYLRFYKDHVLAMESTKPDPVVCATFSLRLLLRVRDGFSSSDKTQPGKCNHGARDRLSRLVISQKSILLALTIAKALWWFSPSWQLSPTQPLAHSPTVGWGRESEG</sequence>
<dbReference type="InterPro" id="IPR036179">
    <property type="entry name" value="Ig-like_dom_sf"/>
</dbReference>
<dbReference type="InterPro" id="IPR050958">
    <property type="entry name" value="Cell_Adh-Cytoskel_Orgn"/>
</dbReference>